<dbReference type="Pfam" id="PF14690">
    <property type="entry name" value="Zn_ribbon_ISL3"/>
    <property type="match status" value="1"/>
</dbReference>
<dbReference type="InterPro" id="IPR029261">
    <property type="entry name" value="Transposase_Znf"/>
</dbReference>
<sequence>MAIHDFITSTLNLTSDSIQEIDAIRKEDRLFVYITLVNQHPTCPYCGGPTVSKGYIHRTYNHLPLGDTPSSIHWKRRRYTCKDCFKTFCEENPFGPEYFHQTYAVLYKIAADFQNLHLSYKDIAERYNTSVTTVQLYADSFIQVPRLTLPINLGIDELHSNMAKYGGSYLCSFVDNDARVLNELLPNRSKRTLSAHLEKIPLEERKRVLYVTIDMWEPHKQVSLKYFPNCKISVDPFHVVKHLSDGSTTLRVSLMNQVPKESPAYYLLKHFHHLLETDCFLDNEPKYNHFFRQKMNYRDLYDALLNLNPILKKAYELKEDYRYFNRNSTYPECIEELTDLIRYFKESRLVCYSEFINLLENWFEEICNSFQRPTEDRKQSNALAESLNQKMREFIMISNGLSNFERFRARVIYALNYRIGFSLTSNIQAYNRKQKK</sequence>
<dbReference type="PANTHER" id="PTHR33498">
    <property type="entry name" value="TRANSPOSASE FOR INSERTION SEQUENCE ELEMENT IS1557"/>
    <property type="match status" value="1"/>
</dbReference>
<dbReference type="Pfam" id="PF01610">
    <property type="entry name" value="DDE_Tnp_ISL3"/>
    <property type="match status" value="1"/>
</dbReference>
<proteinExistence type="predicted"/>
<evidence type="ECO:0000313" key="4">
    <source>
        <dbReference type="Proteomes" id="UP000004097"/>
    </source>
</evidence>
<feature type="domain" description="Transposase IS204/IS1001/IS1096/IS1165 DDE" evidence="1">
    <location>
        <begin position="153"/>
        <end position="411"/>
    </location>
</feature>
<reference evidence="3 4" key="1">
    <citation type="submission" date="2010-08" db="EMBL/GenBank/DDBJ databases">
        <authorList>
            <person name="Weinstock G."/>
            <person name="Sodergren E."/>
            <person name="Clifton S."/>
            <person name="Fulton L."/>
            <person name="Fulton B."/>
            <person name="Courtney L."/>
            <person name="Fronick C."/>
            <person name="Harrison M."/>
            <person name="Strong C."/>
            <person name="Farmer C."/>
            <person name="Delahaunty K."/>
            <person name="Markovic C."/>
            <person name="Hall O."/>
            <person name="Minx P."/>
            <person name="Tomlinson C."/>
            <person name="Mitreva M."/>
            <person name="Hou S."/>
            <person name="Chen J."/>
            <person name="Wollam A."/>
            <person name="Pepin K.H."/>
            <person name="Johnson M."/>
            <person name="Bhonagiri V."/>
            <person name="Zhang X."/>
            <person name="Suruliraj S."/>
            <person name="Warren W."/>
            <person name="Chinwalla A."/>
            <person name="Mardis E.R."/>
            <person name="Wilson R.K."/>
        </authorList>
    </citation>
    <scope>NUCLEOTIDE SEQUENCE [LARGE SCALE GENOMIC DNA]</scope>
    <source>
        <strain evidence="3 4">F0204</strain>
    </source>
</reference>
<keyword evidence="4" id="KW-1185">Reference proteome</keyword>
<protein>
    <submittedName>
        <fullName evidence="3">Transposase</fullName>
    </submittedName>
</protein>
<evidence type="ECO:0000259" key="1">
    <source>
        <dbReference type="Pfam" id="PF01610"/>
    </source>
</evidence>
<comment type="caution">
    <text evidence="3">The sequence shown here is derived from an EMBL/GenBank/DDBJ whole genome shotgun (WGS) entry which is preliminary data.</text>
</comment>
<feature type="domain" description="Transposase IS204/IS1001/IS1096/IS1165 zinc-finger" evidence="2">
    <location>
        <begin position="41"/>
        <end position="84"/>
    </location>
</feature>
<dbReference type="eggNOG" id="COG3464">
    <property type="taxonomic scope" value="Bacteria"/>
</dbReference>
<dbReference type="AlphaFoldDB" id="E7MQ25"/>
<dbReference type="Proteomes" id="UP000004097">
    <property type="component" value="Unassembled WGS sequence"/>
</dbReference>
<dbReference type="InterPro" id="IPR047951">
    <property type="entry name" value="Transpos_ISL3"/>
</dbReference>
<organism evidence="3 4">
    <name type="scientific">Solobacterium moorei F0204</name>
    <dbReference type="NCBI Taxonomy" id="706433"/>
    <lineage>
        <taxon>Bacteria</taxon>
        <taxon>Bacillati</taxon>
        <taxon>Bacillota</taxon>
        <taxon>Erysipelotrichia</taxon>
        <taxon>Erysipelotrichales</taxon>
        <taxon>Erysipelotrichaceae</taxon>
        <taxon>Solobacterium</taxon>
    </lineage>
</organism>
<dbReference type="PANTHER" id="PTHR33498:SF1">
    <property type="entry name" value="TRANSPOSASE FOR INSERTION SEQUENCE ELEMENT IS1557"/>
    <property type="match status" value="1"/>
</dbReference>
<evidence type="ECO:0000259" key="2">
    <source>
        <dbReference type="Pfam" id="PF14690"/>
    </source>
</evidence>
<accession>E7MQ25</accession>
<dbReference type="HOGENOM" id="CLU_041900_1_1_9"/>
<dbReference type="EMBL" id="AECQ01000031">
    <property type="protein sequence ID" value="EFW23745.1"/>
    <property type="molecule type" value="Genomic_DNA"/>
</dbReference>
<dbReference type="RefSeq" id="WP_006526356.1">
    <property type="nucleotide sequence ID" value="NZ_GL637665.1"/>
</dbReference>
<dbReference type="InterPro" id="IPR002560">
    <property type="entry name" value="Transposase_DDE"/>
</dbReference>
<dbReference type="STRING" id="706433.HMPREF9430_01550"/>
<dbReference type="NCBIfam" id="NF033550">
    <property type="entry name" value="transpos_ISL3"/>
    <property type="match status" value="1"/>
</dbReference>
<name>E7MQ25_9FIRM</name>
<dbReference type="OrthoDB" id="1653543at2"/>
<evidence type="ECO:0000313" key="3">
    <source>
        <dbReference type="EMBL" id="EFW23745.1"/>
    </source>
</evidence>
<gene>
    <name evidence="3" type="ORF">HMPREF9430_01550</name>
</gene>